<sequence length="380" mass="42595">MATTFSVAGDERQEPSSPRPLECGFYDVEEVNRLTEALLVALAAACVEKTSGTFSQRAAVVPDVKKDMLEYLNQQSESYANGGTGSQSVKLAGLSNLVAHPTQIVNDILENFIKSKRNMFSRVSGMVSPKDDKIDDFVHELDRSGVWLAGRREVLAKALMKRIDQRKTYHCDMKFESEKELAQHQVSCVMRPVSCSNEGCDAVYSATHAEAHDASCVYKLLPCFLDCESSVRRMDMEKHCATVCPMKRINCPYHSVGCLHVMAQGLLESHCTEYMGRHLLETLQYVQNHEVALGDHAQRLLLVEKAVQLAQRSEDVNMRNMNVTLKEQENKVKLLEAEVKKLKANQKSTDVSAEVLQMKREFQNLQRQVGSLTSSSQSSR</sequence>
<evidence type="ECO:0000256" key="5">
    <source>
        <dbReference type="SAM" id="Coils"/>
    </source>
</evidence>
<dbReference type="PANTHER" id="PTHR10131:SF161">
    <property type="entry name" value="F26K24.24 PROTEIN"/>
    <property type="match status" value="1"/>
</dbReference>
<evidence type="ECO:0000313" key="8">
    <source>
        <dbReference type="EMBL" id="KAG0591019.1"/>
    </source>
</evidence>
<dbReference type="Gene3D" id="3.30.40.10">
    <property type="entry name" value="Zinc/RING finger domain, C3HC4 (zinc finger)"/>
    <property type="match status" value="1"/>
</dbReference>
<evidence type="ECO:0000256" key="3">
    <source>
        <dbReference type="ARBA" id="ARBA00022833"/>
    </source>
</evidence>
<feature type="zinc finger region" description="TRAF-type" evidence="4">
    <location>
        <begin position="211"/>
        <end position="258"/>
    </location>
</feature>
<dbReference type="SUPFAM" id="SSF49599">
    <property type="entry name" value="TRAF domain-like"/>
    <property type="match status" value="1"/>
</dbReference>
<dbReference type="PANTHER" id="PTHR10131">
    <property type="entry name" value="TNF RECEPTOR ASSOCIATED FACTOR"/>
    <property type="match status" value="1"/>
</dbReference>
<feature type="coiled-coil region" evidence="5">
    <location>
        <begin position="318"/>
        <end position="345"/>
    </location>
</feature>
<dbReference type="PROSITE" id="PS50145">
    <property type="entry name" value="ZF_TRAF"/>
    <property type="match status" value="1"/>
</dbReference>
<dbReference type="InterPro" id="IPR001293">
    <property type="entry name" value="Znf_TRAF"/>
</dbReference>
<keyword evidence="5" id="KW-0175">Coiled coil</keyword>
<organism evidence="8 9">
    <name type="scientific">Ceratodon purpureus</name>
    <name type="common">Fire moss</name>
    <name type="synonym">Dicranum purpureum</name>
    <dbReference type="NCBI Taxonomy" id="3225"/>
    <lineage>
        <taxon>Eukaryota</taxon>
        <taxon>Viridiplantae</taxon>
        <taxon>Streptophyta</taxon>
        <taxon>Embryophyta</taxon>
        <taxon>Bryophyta</taxon>
        <taxon>Bryophytina</taxon>
        <taxon>Bryopsida</taxon>
        <taxon>Dicranidae</taxon>
        <taxon>Pseudoditrichales</taxon>
        <taxon>Ditrichaceae</taxon>
        <taxon>Ceratodon</taxon>
    </lineage>
</organism>
<evidence type="ECO:0000256" key="6">
    <source>
        <dbReference type="SAM" id="MobiDB-lite"/>
    </source>
</evidence>
<dbReference type="Pfam" id="PF02176">
    <property type="entry name" value="zf-TRAF"/>
    <property type="match status" value="1"/>
</dbReference>
<evidence type="ECO:0000256" key="1">
    <source>
        <dbReference type="ARBA" id="ARBA00022723"/>
    </source>
</evidence>
<evidence type="ECO:0000313" key="9">
    <source>
        <dbReference type="Proteomes" id="UP000822688"/>
    </source>
</evidence>
<reference evidence="8" key="1">
    <citation type="submission" date="2020-06" db="EMBL/GenBank/DDBJ databases">
        <title>WGS assembly of Ceratodon purpureus strain R40.</title>
        <authorList>
            <person name="Carey S.B."/>
            <person name="Jenkins J."/>
            <person name="Shu S."/>
            <person name="Lovell J.T."/>
            <person name="Sreedasyam A."/>
            <person name="Maumus F."/>
            <person name="Tiley G.P."/>
            <person name="Fernandez-Pozo N."/>
            <person name="Barry K."/>
            <person name="Chen C."/>
            <person name="Wang M."/>
            <person name="Lipzen A."/>
            <person name="Daum C."/>
            <person name="Saski C.A."/>
            <person name="Payton A.C."/>
            <person name="Mcbreen J.C."/>
            <person name="Conrad R.E."/>
            <person name="Kollar L.M."/>
            <person name="Olsson S."/>
            <person name="Huttunen S."/>
            <person name="Landis J.B."/>
            <person name="Wickett N.J."/>
            <person name="Johnson M.G."/>
            <person name="Rensing S.A."/>
            <person name="Grimwood J."/>
            <person name="Schmutz J."/>
            <person name="Mcdaniel S.F."/>
        </authorList>
    </citation>
    <scope>NUCLEOTIDE SEQUENCE</scope>
    <source>
        <strain evidence="8">R40</strain>
    </source>
</reference>
<dbReference type="Proteomes" id="UP000822688">
    <property type="component" value="Chromosome 1"/>
</dbReference>
<keyword evidence="1 4" id="KW-0479">Metal-binding</keyword>
<feature type="domain" description="TRAF-type" evidence="7">
    <location>
        <begin position="211"/>
        <end position="258"/>
    </location>
</feature>
<dbReference type="EMBL" id="CM026421">
    <property type="protein sequence ID" value="KAG0591019.1"/>
    <property type="molecule type" value="Genomic_DNA"/>
</dbReference>
<comment type="caution">
    <text evidence="8">The sequence shown here is derived from an EMBL/GenBank/DDBJ whole genome shotgun (WGS) entry which is preliminary data.</text>
</comment>
<name>A0A8T0J7R7_CERPU</name>
<keyword evidence="9" id="KW-1185">Reference proteome</keyword>
<gene>
    <name evidence="8" type="ORF">KC19_1G143200</name>
</gene>
<dbReference type="AlphaFoldDB" id="A0A8T0J7R7"/>
<evidence type="ECO:0000256" key="4">
    <source>
        <dbReference type="PROSITE-ProRule" id="PRU00207"/>
    </source>
</evidence>
<protein>
    <recommendedName>
        <fullName evidence="7">TRAF-type domain-containing protein</fullName>
    </recommendedName>
</protein>
<dbReference type="InterPro" id="IPR013083">
    <property type="entry name" value="Znf_RING/FYVE/PHD"/>
</dbReference>
<dbReference type="GO" id="GO:0008270">
    <property type="term" value="F:zinc ion binding"/>
    <property type="evidence" value="ECO:0007669"/>
    <property type="project" value="UniProtKB-KW"/>
</dbReference>
<keyword evidence="3 4" id="KW-0862">Zinc</keyword>
<evidence type="ECO:0000259" key="7">
    <source>
        <dbReference type="PROSITE" id="PS50145"/>
    </source>
</evidence>
<keyword evidence="2 4" id="KW-0863">Zinc-finger</keyword>
<accession>A0A8T0J7R7</accession>
<feature type="region of interest" description="Disordered" evidence="6">
    <location>
        <begin position="1"/>
        <end position="20"/>
    </location>
</feature>
<evidence type="ECO:0000256" key="2">
    <source>
        <dbReference type="ARBA" id="ARBA00022771"/>
    </source>
</evidence>
<proteinExistence type="predicted"/>